<dbReference type="GO" id="GO:0016020">
    <property type="term" value="C:membrane"/>
    <property type="evidence" value="ECO:0007669"/>
    <property type="project" value="InterPro"/>
</dbReference>
<dbReference type="Pfam" id="PF00892">
    <property type="entry name" value="EamA"/>
    <property type="match status" value="1"/>
</dbReference>
<evidence type="ECO:0000313" key="4">
    <source>
        <dbReference type="Proteomes" id="UP000034917"/>
    </source>
</evidence>
<feature type="transmembrane region" description="Helical" evidence="1">
    <location>
        <begin position="37"/>
        <end position="56"/>
    </location>
</feature>
<feature type="domain" description="EamA" evidence="2">
    <location>
        <begin position="4"/>
        <end position="133"/>
    </location>
</feature>
<feature type="transmembrane region" description="Helical" evidence="1">
    <location>
        <begin position="6"/>
        <end position="25"/>
    </location>
</feature>
<feature type="transmembrane region" description="Helical" evidence="1">
    <location>
        <begin position="91"/>
        <end position="110"/>
    </location>
</feature>
<feature type="transmembrane region" description="Helical" evidence="1">
    <location>
        <begin position="268"/>
        <end position="286"/>
    </location>
</feature>
<name>A0A0G0G524_9BACT</name>
<evidence type="ECO:0000313" key="3">
    <source>
        <dbReference type="EMBL" id="KKQ26198.1"/>
    </source>
</evidence>
<feature type="transmembrane region" description="Helical" evidence="1">
    <location>
        <begin position="62"/>
        <end position="79"/>
    </location>
</feature>
<dbReference type="SUPFAM" id="SSF103481">
    <property type="entry name" value="Multidrug resistance efflux transporter EmrE"/>
    <property type="match status" value="1"/>
</dbReference>
<protein>
    <recommendedName>
        <fullName evidence="2">EamA domain-containing protein</fullName>
    </recommendedName>
</protein>
<dbReference type="Proteomes" id="UP000034917">
    <property type="component" value="Unassembled WGS sequence"/>
</dbReference>
<evidence type="ECO:0000256" key="1">
    <source>
        <dbReference type="SAM" id="Phobius"/>
    </source>
</evidence>
<feature type="transmembrane region" description="Helical" evidence="1">
    <location>
        <begin position="146"/>
        <end position="165"/>
    </location>
</feature>
<sequence>MPFYVYAWIACVSSALTIIITKLTSKHTIRDPWLFNFIWTLIIFLFTIPPAIYYQAGLPKDWWPIIIAGIFAAGWNILYIQSVYRIDVSTLSPLFNFRLIFAIILGSVLFQEQLTINQSIFFMIILVGGLFISIDEKMKINSFFKPSIAIGLLAMLSLALNNAFIKMALIKNDLWTANLWMSIITLLMVIPTVFLFKKDIKRVDGKQILPVLGMGILQIVTNAAANIAYSKNLGITTLIMAVPLSMIFTFILSTYAPKLLEKHTLKVYAVRFAAAAIMIFSAIQLSR</sequence>
<feature type="transmembrane region" description="Helical" evidence="1">
    <location>
        <begin position="116"/>
        <end position="134"/>
    </location>
</feature>
<gene>
    <name evidence="3" type="ORF">US40_C0003G0050</name>
</gene>
<keyword evidence="1" id="KW-1133">Transmembrane helix</keyword>
<evidence type="ECO:0000259" key="2">
    <source>
        <dbReference type="Pfam" id="PF00892"/>
    </source>
</evidence>
<organism evidence="3 4">
    <name type="scientific">Candidatus Roizmanbacteria bacterium GW2011_GWC2_37_13</name>
    <dbReference type="NCBI Taxonomy" id="1618486"/>
    <lineage>
        <taxon>Bacteria</taxon>
        <taxon>Candidatus Roizmaniibacteriota</taxon>
    </lineage>
</organism>
<keyword evidence="1" id="KW-0812">Transmembrane</keyword>
<comment type="caution">
    <text evidence="3">The sequence shown here is derived from an EMBL/GenBank/DDBJ whole genome shotgun (WGS) entry which is preliminary data.</text>
</comment>
<reference evidence="3 4" key="1">
    <citation type="journal article" date="2015" name="Nature">
        <title>rRNA introns, odd ribosomes, and small enigmatic genomes across a large radiation of phyla.</title>
        <authorList>
            <person name="Brown C.T."/>
            <person name="Hug L.A."/>
            <person name="Thomas B.C."/>
            <person name="Sharon I."/>
            <person name="Castelle C.J."/>
            <person name="Singh A."/>
            <person name="Wilkins M.J."/>
            <person name="Williams K.H."/>
            <person name="Banfield J.F."/>
        </authorList>
    </citation>
    <scope>NUCLEOTIDE SEQUENCE [LARGE SCALE GENOMIC DNA]</scope>
</reference>
<dbReference type="Gene3D" id="1.10.3730.20">
    <property type="match status" value="1"/>
</dbReference>
<proteinExistence type="predicted"/>
<accession>A0A0G0G524</accession>
<dbReference type="EMBL" id="LBSV01000003">
    <property type="protein sequence ID" value="KKQ26198.1"/>
    <property type="molecule type" value="Genomic_DNA"/>
</dbReference>
<feature type="transmembrane region" description="Helical" evidence="1">
    <location>
        <begin position="177"/>
        <end position="196"/>
    </location>
</feature>
<dbReference type="InterPro" id="IPR000620">
    <property type="entry name" value="EamA_dom"/>
</dbReference>
<dbReference type="InterPro" id="IPR037185">
    <property type="entry name" value="EmrE-like"/>
</dbReference>
<feature type="transmembrane region" description="Helical" evidence="1">
    <location>
        <begin position="235"/>
        <end position="256"/>
    </location>
</feature>
<feature type="transmembrane region" description="Helical" evidence="1">
    <location>
        <begin position="208"/>
        <end position="229"/>
    </location>
</feature>
<keyword evidence="1" id="KW-0472">Membrane</keyword>
<dbReference type="AlphaFoldDB" id="A0A0G0G524"/>